<evidence type="ECO:0000256" key="2">
    <source>
        <dbReference type="SAM" id="Phobius"/>
    </source>
</evidence>
<sequence length="875" mass="101067">MTGKRQYDFYCYRATVRNQRDLKRKGTQISPIFQDISFSPPPYDINTTSTTVEKSPPSRKNKQNICKCRPKSWKSIVDLYNNQDTTVVWDNVGPITNNLEDQYGIHDTAKKSNTKNHKKVRSRLFKNKGSYKISPKNKIHKNKDNKKHNNEDDLFVKPKLYAENIKICEKGPCKANVEAGKKHNCKCKRVKEHRRKATTCTDKSCNIYRICNLPRTCLEAISSILKKGQNISQQSIAVNKKPMFAIRVDSSSLQVLNPNEIKTKVKTFGTVGKNDKCVCPSRLEKTKRYGIGETCEGGVCEAARHGKYDKFNCHCAKTALIECCDTTCDVKTSEGKLKKTTNIVRRITPKILDKPVFEMVLDNNHMNVLNTGEIHDVLRKASYSDMCPTGICRATAKKDRILNCKCLSKKISPVLHECNKKTCQPKDESKKKSKFYICTKICSSLENWCKKNRGDINNEDADERIFKNSIKRNKPAAKAQPATKVKPRAKVKPAVTKDKTAEVNQTAMTKLKRSRLCFICSRIYSSLGNWIYVSDDNKSQKNTNTQSKRRLGAPHRNVRNEPPSKPIKSPKASEPKRKLKNTEKVKKNRNFQIRSKGIQLITSVRKLKLGRRNRSFAEATNKAMSKKMKQEELDISKDSRKREKMLMKQEKQKQKEIIKRKKEINKLNNNEEHQLNCLAAFVIGIVNLHLQTLGRLITAVISILTDPIHCYIYTKHRIKDPVGSCKMFKQWFVNTWKARDTKISSMVQDSHLIDVLSDHMEDSAIFQMFTNKGQTPEERQTYERKRRRRQKRIRKRHQQAVYSCRHTLLMTLRKHPCLWIYHICPFFYPQCLGILSFGKNFFHLLLYLAALLCWTPCIMCMEVVRAFLCCVVCTQ</sequence>
<proteinExistence type="predicted"/>
<gene>
    <name evidence="3" type="ORF">PIBRA_LOCUS2061</name>
</gene>
<organism evidence="3 4">
    <name type="scientific">Pieris brassicae</name>
    <name type="common">White butterfly</name>
    <name type="synonym">Large white butterfly</name>
    <dbReference type="NCBI Taxonomy" id="7116"/>
    <lineage>
        <taxon>Eukaryota</taxon>
        <taxon>Metazoa</taxon>
        <taxon>Ecdysozoa</taxon>
        <taxon>Arthropoda</taxon>
        <taxon>Hexapoda</taxon>
        <taxon>Insecta</taxon>
        <taxon>Pterygota</taxon>
        <taxon>Neoptera</taxon>
        <taxon>Endopterygota</taxon>
        <taxon>Lepidoptera</taxon>
        <taxon>Glossata</taxon>
        <taxon>Ditrysia</taxon>
        <taxon>Papilionoidea</taxon>
        <taxon>Pieridae</taxon>
        <taxon>Pierinae</taxon>
        <taxon>Pieris</taxon>
    </lineage>
</organism>
<evidence type="ECO:0000313" key="4">
    <source>
        <dbReference type="Proteomes" id="UP001152562"/>
    </source>
</evidence>
<reference evidence="3" key="1">
    <citation type="submission" date="2022-05" db="EMBL/GenBank/DDBJ databases">
        <authorList>
            <person name="Okamura Y."/>
        </authorList>
    </citation>
    <scope>NUCLEOTIDE SEQUENCE</scope>
</reference>
<feature type="transmembrane region" description="Helical" evidence="2">
    <location>
        <begin position="818"/>
        <end position="837"/>
    </location>
</feature>
<feature type="compositionally biased region" description="Basic and acidic residues" evidence="1">
    <location>
        <begin position="571"/>
        <end position="585"/>
    </location>
</feature>
<dbReference type="Proteomes" id="UP001152562">
    <property type="component" value="Unassembled WGS sequence"/>
</dbReference>
<feature type="region of interest" description="Disordered" evidence="1">
    <location>
        <begin position="535"/>
        <end position="585"/>
    </location>
</feature>
<keyword evidence="2" id="KW-0472">Membrane</keyword>
<evidence type="ECO:0000313" key="3">
    <source>
        <dbReference type="EMBL" id="CAH3985364.1"/>
    </source>
</evidence>
<keyword evidence="4" id="KW-1185">Reference proteome</keyword>
<feature type="region of interest" description="Disordered" evidence="1">
    <location>
        <begin position="473"/>
        <end position="497"/>
    </location>
</feature>
<name>A0A9P0T2I4_PIEBR</name>
<accession>A0A9P0T2I4</accession>
<keyword evidence="2" id="KW-0812">Transmembrane</keyword>
<feature type="compositionally biased region" description="Basic residues" evidence="1">
    <location>
        <begin position="547"/>
        <end position="557"/>
    </location>
</feature>
<dbReference type="EMBL" id="CALOZG010000002">
    <property type="protein sequence ID" value="CAH3985364.1"/>
    <property type="molecule type" value="Genomic_DNA"/>
</dbReference>
<keyword evidence="2" id="KW-1133">Transmembrane helix</keyword>
<dbReference type="AlphaFoldDB" id="A0A9P0T2I4"/>
<feature type="transmembrane region" description="Helical" evidence="2">
    <location>
        <begin position="844"/>
        <end position="868"/>
    </location>
</feature>
<protein>
    <submittedName>
        <fullName evidence="3">Uncharacterized protein</fullName>
    </submittedName>
</protein>
<comment type="caution">
    <text evidence="3">The sequence shown here is derived from an EMBL/GenBank/DDBJ whole genome shotgun (WGS) entry which is preliminary data.</text>
</comment>
<evidence type="ECO:0000256" key="1">
    <source>
        <dbReference type="SAM" id="MobiDB-lite"/>
    </source>
</evidence>